<sequence>MITILGPLAVMVVTVCTPENGCATATSKVVPLVECEARKEMVLSGADGRRPLRYDKSVSIECRRVQHGN</sequence>
<organism evidence="1 2">
    <name type="scientific">Pseudomonas phage SM1</name>
    <dbReference type="NCBI Taxonomy" id="1772332"/>
    <lineage>
        <taxon>Viruses</taxon>
        <taxon>Duplodnaviria</taxon>
        <taxon>Heunggongvirae</taxon>
        <taxon>Uroviricota</taxon>
        <taxon>Caudoviricetes</taxon>
        <taxon>Samunavirus</taxon>
        <taxon>Samunavirus SM1</taxon>
    </lineage>
</organism>
<reference evidence="1 2" key="1">
    <citation type="submission" date="2015-12" db="EMBL/GenBank/DDBJ databases">
        <title>In silico genomic study of Pseudomonas phage SM1.</title>
        <authorList>
            <person name="Zawawi N.A.M."/>
            <person name="Mat-Arip Y."/>
            <person name="Wan-Jauhari W.K."/>
            <person name="Fauzi A.A."/>
            <person name="Yee F.J."/>
        </authorList>
    </citation>
    <scope>NUCLEOTIDE SEQUENCE [LARGE SCALE GENOMIC DNA]</scope>
</reference>
<dbReference type="EMBL" id="KU245542">
    <property type="protein sequence ID" value="ALT58070.1"/>
    <property type="molecule type" value="Genomic_DNA"/>
</dbReference>
<dbReference type="Proteomes" id="UP000224832">
    <property type="component" value="Segment"/>
</dbReference>
<evidence type="ECO:0000313" key="2">
    <source>
        <dbReference type="Proteomes" id="UP000224832"/>
    </source>
</evidence>
<evidence type="ECO:0000313" key="1">
    <source>
        <dbReference type="EMBL" id="ALT58070.1"/>
    </source>
</evidence>
<name>A0A0U3CKE2_9CAUD</name>
<accession>A0A0U3CKE2</accession>
<gene>
    <name evidence="1" type="ORF">SM1_078</name>
</gene>
<proteinExistence type="predicted"/>
<protein>
    <submittedName>
        <fullName evidence="1">Uncharacterized protein</fullName>
    </submittedName>
</protein>
<keyword evidence="2" id="KW-1185">Reference proteome</keyword>